<evidence type="ECO:0000256" key="6">
    <source>
        <dbReference type="ARBA" id="ARBA00022692"/>
    </source>
</evidence>
<evidence type="ECO:0000313" key="19">
    <source>
        <dbReference type="EMBL" id="REC41145.1"/>
    </source>
</evidence>
<keyword evidence="15" id="KW-1133">Transmembrane helix</keyword>
<evidence type="ECO:0000256" key="13">
    <source>
        <dbReference type="ARBA" id="ARBA00023237"/>
    </source>
</evidence>
<dbReference type="EMBL" id="QNVU01000062">
    <property type="protein sequence ID" value="REC41145.1"/>
    <property type="molecule type" value="Genomic_DNA"/>
</dbReference>
<evidence type="ECO:0000313" key="20">
    <source>
        <dbReference type="Proteomes" id="UP000256924"/>
    </source>
</evidence>
<keyword evidence="5" id="KW-0762">Sugar transport</keyword>
<evidence type="ECO:0000256" key="15">
    <source>
        <dbReference type="SAM" id="Phobius"/>
    </source>
</evidence>
<reference evidence="19 20" key="1">
    <citation type="journal article" date="2004" name="Emerg. Infect. Dis.">
        <title>Amoebae-resisting bacteria isolated from human nasal swabs by amoebal coculture.</title>
        <authorList>
            <person name="Greub G."/>
            <person name="La Scola B."/>
            <person name="Raoult D."/>
        </authorList>
    </citation>
    <scope>NUCLEOTIDE SEQUENCE [LARGE SCALE GENOMIC DNA]</scope>
    <source>
        <strain evidence="19 20">CCUG 51329</strain>
    </source>
</reference>
<evidence type="ECO:0000256" key="12">
    <source>
        <dbReference type="ARBA" id="ARBA00023139"/>
    </source>
</evidence>
<evidence type="ECO:0000256" key="14">
    <source>
        <dbReference type="ARBA" id="ARBA00023288"/>
    </source>
</evidence>
<keyword evidence="8" id="KW-0625">Polysaccharide transport</keyword>
<feature type="domain" description="SLBB" evidence="18">
    <location>
        <begin position="131"/>
        <end position="211"/>
    </location>
</feature>
<dbReference type="AlphaFoldDB" id="A0A3D9AJ14"/>
<dbReference type="PANTHER" id="PTHR33619">
    <property type="entry name" value="POLYSACCHARIDE EXPORT PROTEIN GFCE-RELATED"/>
    <property type="match status" value="1"/>
</dbReference>
<sequence>MLKKLILSFFFLMLLVSCKTYNVLEEEQASRNMQDFSYDPNYEYRIRKDDKITLSVWGQDDLSVGSVYGIYNSNEVYGKWLLVDINGNIEIPKLGTTPVVGKTLPELKEEIKTKLKKWLVNPIVDVKVLNKEIAVMGEVRNPAVIQVDKDQNTLLELVSKAGGFEMYANLKSIKILRQEGENVRVTNIDLTKMKDVPNQNILLHPGDYIIVPSKKSKDFDKRISTIIPFATVTSAAAILIGLL</sequence>
<keyword evidence="3" id="KW-0813">Transport</keyword>
<accession>A0A3D9AJ14</accession>
<dbReference type="InterPro" id="IPR003715">
    <property type="entry name" value="Poly_export_N"/>
</dbReference>
<dbReference type="GO" id="GO:0015288">
    <property type="term" value="F:porin activity"/>
    <property type="evidence" value="ECO:0007669"/>
    <property type="project" value="UniProtKB-KW"/>
</dbReference>
<keyword evidence="10" id="KW-0626">Porin</keyword>
<keyword evidence="14" id="KW-0449">Lipoprotein</keyword>
<dbReference type="GO" id="GO:0046930">
    <property type="term" value="C:pore complex"/>
    <property type="evidence" value="ECO:0007669"/>
    <property type="project" value="UniProtKB-KW"/>
</dbReference>
<protein>
    <submittedName>
        <fullName evidence="19">Polysaccharide export protein</fullName>
    </submittedName>
</protein>
<evidence type="ECO:0000259" key="18">
    <source>
        <dbReference type="Pfam" id="PF22461"/>
    </source>
</evidence>
<name>A0A3D9AJ14_9FLAO</name>
<evidence type="ECO:0000256" key="10">
    <source>
        <dbReference type="ARBA" id="ARBA00023114"/>
    </source>
</evidence>
<evidence type="ECO:0000256" key="16">
    <source>
        <dbReference type="SAM" id="SignalP"/>
    </source>
</evidence>
<evidence type="ECO:0000256" key="11">
    <source>
        <dbReference type="ARBA" id="ARBA00023136"/>
    </source>
</evidence>
<evidence type="ECO:0000256" key="9">
    <source>
        <dbReference type="ARBA" id="ARBA00023065"/>
    </source>
</evidence>
<evidence type="ECO:0000256" key="2">
    <source>
        <dbReference type="ARBA" id="ARBA00009450"/>
    </source>
</evidence>
<evidence type="ECO:0000256" key="8">
    <source>
        <dbReference type="ARBA" id="ARBA00023047"/>
    </source>
</evidence>
<dbReference type="Pfam" id="PF02563">
    <property type="entry name" value="Poly_export"/>
    <property type="match status" value="1"/>
</dbReference>
<dbReference type="Proteomes" id="UP000256924">
    <property type="component" value="Unassembled WGS sequence"/>
</dbReference>
<dbReference type="Gene3D" id="3.30.1950.10">
    <property type="entry name" value="wza like domain"/>
    <property type="match status" value="1"/>
</dbReference>
<feature type="signal peptide" evidence="16">
    <location>
        <begin position="1"/>
        <end position="22"/>
    </location>
</feature>
<keyword evidence="20" id="KW-1185">Reference proteome</keyword>
<evidence type="ECO:0000256" key="1">
    <source>
        <dbReference type="ARBA" id="ARBA00004571"/>
    </source>
</evidence>
<evidence type="ECO:0000256" key="4">
    <source>
        <dbReference type="ARBA" id="ARBA00022452"/>
    </source>
</evidence>
<organism evidence="19 20">
    <name type="scientific">Candidatus Chryseobacterium massiliense</name>
    <dbReference type="NCBI Taxonomy" id="204089"/>
    <lineage>
        <taxon>Bacteria</taxon>
        <taxon>Pseudomonadati</taxon>
        <taxon>Bacteroidota</taxon>
        <taxon>Flavobacteriia</taxon>
        <taxon>Flavobacteriales</taxon>
        <taxon>Weeksellaceae</taxon>
        <taxon>Chryseobacterium group</taxon>
        <taxon>Chryseobacterium</taxon>
    </lineage>
</organism>
<dbReference type="PANTHER" id="PTHR33619:SF3">
    <property type="entry name" value="POLYSACCHARIDE EXPORT PROTEIN GFCE-RELATED"/>
    <property type="match status" value="1"/>
</dbReference>
<dbReference type="Gene3D" id="3.10.560.10">
    <property type="entry name" value="Outer membrane lipoprotein wza domain like"/>
    <property type="match status" value="1"/>
</dbReference>
<keyword evidence="9" id="KW-0406">Ion transport</keyword>
<dbReference type="GO" id="GO:0009279">
    <property type="term" value="C:cell outer membrane"/>
    <property type="evidence" value="ECO:0007669"/>
    <property type="project" value="UniProtKB-SubCell"/>
</dbReference>
<feature type="chain" id="PRO_5017799459" evidence="16">
    <location>
        <begin position="23"/>
        <end position="243"/>
    </location>
</feature>
<evidence type="ECO:0000256" key="3">
    <source>
        <dbReference type="ARBA" id="ARBA00022448"/>
    </source>
</evidence>
<dbReference type="RefSeq" id="WP_087709742.1">
    <property type="nucleotide sequence ID" value="NZ_QNVU01000062.1"/>
</dbReference>
<evidence type="ECO:0000256" key="5">
    <source>
        <dbReference type="ARBA" id="ARBA00022597"/>
    </source>
</evidence>
<keyword evidence="13" id="KW-0998">Cell outer membrane</keyword>
<keyword evidence="4" id="KW-1134">Transmembrane beta strand</keyword>
<keyword evidence="6 15" id="KW-0812">Transmembrane</keyword>
<dbReference type="InterPro" id="IPR054765">
    <property type="entry name" value="SLBB_dom"/>
</dbReference>
<comment type="caution">
    <text evidence="19">The sequence shown here is derived from an EMBL/GenBank/DDBJ whole genome shotgun (WGS) entry which is preliminary data.</text>
</comment>
<comment type="similarity">
    <text evidence="2">Belongs to the BexD/CtrA/VexA family.</text>
</comment>
<keyword evidence="7 16" id="KW-0732">Signal</keyword>
<keyword evidence="11 15" id="KW-0472">Membrane</keyword>
<evidence type="ECO:0000259" key="17">
    <source>
        <dbReference type="Pfam" id="PF02563"/>
    </source>
</evidence>
<comment type="subcellular location">
    <subcellularLocation>
        <location evidence="1">Cell outer membrane</location>
        <topology evidence="1">Multi-pass membrane protein</topology>
    </subcellularLocation>
</comment>
<dbReference type="GO" id="GO:0006811">
    <property type="term" value="P:monoatomic ion transport"/>
    <property type="evidence" value="ECO:0007669"/>
    <property type="project" value="UniProtKB-KW"/>
</dbReference>
<dbReference type="InterPro" id="IPR049712">
    <property type="entry name" value="Poly_export"/>
</dbReference>
<feature type="transmembrane region" description="Helical" evidence="15">
    <location>
        <begin position="223"/>
        <end position="242"/>
    </location>
</feature>
<dbReference type="Pfam" id="PF22461">
    <property type="entry name" value="SLBB_2"/>
    <property type="match status" value="1"/>
</dbReference>
<evidence type="ECO:0000256" key="7">
    <source>
        <dbReference type="ARBA" id="ARBA00022729"/>
    </source>
</evidence>
<feature type="domain" description="Polysaccharide export protein N-terminal" evidence="17">
    <location>
        <begin position="40"/>
        <end position="128"/>
    </location>
</feature>
<proteinExistence type="inferred from homology"/>
<keyword evidence="12" id="KW-0564">Palmitate</keyword>
<gene>
    <name evidence="19" type="ORF">DRF68_19160</name>
</gene>
<dbReference type="PROSITE" id="PS51257">
    <property type="entry name" value="PROKAR_LIPOPROTEIN"/>
    <property type="match status" value="1"/>
</dbReference>
<dbReference type="GO" id="GO:0015159">
    <property type="term" value="F:polysaccharide transmembrane transporter activity"/>
    <property type="evidence" value="ECO:0007669"/>
    <property type="project" value="InterPro"/>
</dbReference>